<protein>
    <submittedName>
        <fullName evidence="2">Nuclear transport factor 2 family protein</fullName>
    </submittedName>
</protein>
<dbReference type="PIRSF" id="PIRSF030561">
    <property type="entry name" value="UCP030561"/>
    <property type="match status" value="1"/>
</dbReference>
<gene>
    <name evidence="2" type="ORF">ACFSCX_11920</name>
</gene>
<dbReference type="Pfam" id="PF12680">
    <property type="entry name" value="SnoaL_2"/>
    <property type="match status" value="1"/>
</dbReference>
<dbReference type="EMBL" id="JBHUEM010000020">
    <property type="protein sequence ID" value="MFD1737260.1"/>
    <property type="molecule type" value="Genomic_DNA"/>
</dbReference>
<dbReference type="InterPro" id="IPR037401">
    <property type="entry name" value="SnoaL-like"/>
</dbReference>
<proteinExistence type="predicted"/>
<dbReference type="InterPro" id="IPR032710">
    <property type="entry name" value="NTF2-like_dom_sf"/>
</dbReference>
<reference evidence="3" key="1">
    <citation type="journal article" date="2019" name="Int. J. Syst. Evol. Microbiol.">
        <title>The Global Catalogue of Microorganisms (GCM) 10K type strain sequencing project: providing services to taxonomists for standard genome sequencing and annotation.</title>
        <authorList>
            <consortium name="The Broad Institute Genomics Platform"/>
            <consortium name="The Broad Institute Genome Sequencing Center for Infectious Disease"/>
            <person name="Wu L."/>
            <person name="Ma J."/>
        </authorList>
    </citation>
    <scope>NUCLEOTIDE SEQUENCE [LARGE SCALE GENOMIC DNA]</scope>
    <source>
        <strain evidence="3">CCUG 49339</strain>
    </source>
</reference>
<sequence length="112" mass="13074">MYTPTELAQMQLDAYNNGDIKNFMAVYHEDVLVREFPTQKIMYKGIKEMEDRYAELFRTNPNQHAKLLSRVVKGNIVIDHEHVTGRTNGVEVEAVAMYEVSETHIINVWFIK</sequence>
<comment type="caution">
    <text evidence="2">The sequence shown here is derived from an EMBL/GenBank/DDBJ whole genome shotgun (WGS) entry which is preliminary data.</text>
</comment>
<feature type="domain" description="SnoaL-like" evidence="1">
    <location>
        <begin position="12"/>
        <end position="105"/>
    </location>
</feature>
<dbReference type="RefSeq" id="WP_377928462.1">
    <property type="nucleotide sequence ID" value="NZ_JBHUEM010000020.1"/>
</dbReference>
<name>A0ABW4LSY6_9BACI</name>
<evidence type="ECO:0000313" key="2">
    <source>
        <dbReference type="EMBL" id="MFD1737260.1"/>
    </source>
</evidence>
<evidence type="ECO:0000313" key="3">
    <source>
        <dbReference type="Proteomes" id="UP001597214"/>
    </source>
</evidence>
<dbReference type="InterPro" id="IPR008317">
    <property type="entry name" value="UCP030561"/>
</dbReference>
<evidence type="ECO:0000259" key="1">
    <source>
        <dbReference type="Pfam" id="PF12680"/>
    </source>
</evidence>
<dbReference type="SUPFAM" id="SSF54427">
    <property type="entry name" value="NTF2-like"/>
    <property type="match status" value="1"/>
</dbReference>
<accession>A0ABW4LSY6</accession>
<keyword evidence="3" id="KW-1185">Reference proteome</keyword>
<organism evidence="2 3">
    <name type="scientific">Bacillus salitolerans</name>
    <dbReference type="NCBI Taxonomy" id="1437434"/>
    <lineage>
        <taxon>Bacteria</taxon>
        <taxon>Bacillati</taxon>
        <taxon>Bacillota</taxon>
        <taxon>Bacilli</taxon>
        <taxon>Bacillales</taxon>
        <taxon>Bacillaceae</taxon>
        <taxon>Bacillus</taxon>
    </lineage>
</organism>
<dbReference type="Gene3D" id="3.10.450.50">
    <property type="match status" value="1"/>
</dbReference>
<dbReference type="Proteomes" id="UP001597214">
    <property type="component" value="Unassembled WGS sequence"/>
</dbReference>